<comment type="subcellular location">
    <subcellularLocation>
        <location evidence="1">Nucleus</location>
    </subcellularLocation>
</comment>
<evidence type="ECO:0000256" key="6">
    <source>
        <dbReference type="ARBA" id="ARBA00023242"/>
    </source>
</evidence>
<evidence type="ECO:0000256" key="4">
    <source>
        <dbReference type="ARBA" id="ARBA00022771"/>
    </source>
</evidence>
<comment type="similarity">
    <text evidence="7">Belongs to the AKAP95 family.</text>
</comment>
<dbReference type="Ensembl" id="ENSPKIT00000016863.1">
    <property type="protein sequence ID" value="ENSPKIP00000035924.1"/>
    <property type="gene ID" value="ENSPKIG00000014648.1"/>
</dbReference>
<dbReference type="PANTHER" id="PTHR12190">
    <property type="entry name" value="A-KINASE ANCHOR PROTEIN AKAP 8"/>
    <property type="match status" value="1"/>
</dbReference>
<feature type="compositionally biased region" description="Gly residues" evidence="8">
    <location>
        <begin position="156"/>
        <end position="167"/>
    </location>
</feature>
<feature type="compositionally biased region" description="Acidic residues" evidence="8">
    <location>
        <begin position="635"/>
        <end position="657"/>
    </location>
</feature>
<feature type="compositionally biased region" description="Acidic residues" evidence="8">
    <location>
        <begin position="607"/>
        <end position="620"/>
    </location>
</feature>
<feature type="region of interest" description="Disordered" evidence="8">
    <location>
        <begin position="251"/>
        <end position="385"/>
    </location>
</feature>
<proteinExistence type="inferred from homology"/>
<name>A0A3B3SZ58_9TELE</name>
<keyword evidence="2" id="KW-0479">Metal-binding</keyword>
<evidence type="ECO:0000256" key="2">
    <source>
        <dbReference type="ARBA" id="ARBA00022723"/>
    </source>
</evidence>
<dbReference type="PANTHER" id="PTHR12190:SF4">
    <property type="entry name" value="A-KINASE ANCHOR PROTEIN 8-LIKE"/>
    <property type="match status" value="1"/>
</dbReference>
<keyword evidence="6" id="KW-0539">Nucleus</keyword>
<reference evidence="10" key="2">
    <citation type="submission" date="2025-09" db="UniProtKB">
        <authorList>
            <consortium name="Ensembl"/>
        </authorList>
    </citation>
    <scope>IDENTIFICATION</scope>
</reference>
<feature type="region of interest" description="Disordered" evidence="8">
    <location>
        <begin position="578"/>
        <end position="664"/>
    </location>
</feature>
<dbReference type="AlphaFoldDB" id="A0A3B3SZ58"/>
<dbReference type="Proteomes" id="UP000261540">
    <property type="component" value="Unplaced"/>
</dbReference>
<reference evidence="10" key="1">
    <citation type="submission" date="2025-08" db="UniProtKB">
        <authorList>
            <consortium name="Ensembl"/>
        </authorList>
    </citation>
    <scope>IDENTIFICATION</scope>
</reference>
<evidence type="ECO:0000256" key="7">
    <source>
        <dbReference type="PROSITE-ProRule" id="PRU01140"/>
    </source>
</evidence>
<evidence type="ECO:0000256" key="5">
    <source>
        <dbReference type="ARBA" id="ARBA00022833"/>
    </source>
</evidence>
<evidence type="ECO:0000259" key="9">
    <source>
        <dbReference type="PROSITE" id="PS51799"/>
    </source>
</evidence>
<feature type="domain" description="C2H2 AKAP95-type" evidence="9">
    <location>
        <begin position="492"/>
        <end position="515"/>
    </location>
</feature>
<evidence type="ECO:0000256" key="3">
    <source>
        <dbReference type="ARBA" id="ARBA00022737"/>
    </source>
</evidence>
<protein>
    <submittedName>
        <fullName evidence="10">A kinase (PRKA) anchor protein 8-like</fullName>
    </submittedName>
</protein>
<accession>A0A3B3SZ58</accession>
<keyword evidence="5" id="KW-0862">Zinc</keyword>
<dbReference type="GO" id="GO:0008270">
    <property type="term" value="F:zinc ion binding"/>
    <property type="evidence" value="ECO:0007669"/>
    <property type="project" value="UniProtKB-KW"/>
</dbReference>
<dbReference type="GO" id="GO:0005634">
    <property type="term" value="C:nucleus"/>
    <property type="evidence" value="ECO:0007669"/>
    <property type="project" value="UniProtKB-SubCell"/>
</dbReference>
<feature type="compositionally biased region" description="Acidic residues" evidence="8">
    <location>
        <begin position="310"/>
        <end position="320"/>
    </location>
</feature>
<dbReference type="STRING" id="1676925.ENSPKIP00000035924"/>
<organism evidence="10 11">
    <name type="scientific">Paramormyrops kingsleyae</name>
    <dbReference type="NCBI Taxonomy" id="1676925"/>
    <lineage>
        <taxon>Eukaryota</taxon>
        <taxon>Metazoa</taxon>
        <taxon>Chordata</taxon>
        <taxon>Craniata</taxon>
        <taxon>Vertebrata</taxon>
        <taxon>Euteleostomi</taxon>
        <taxon>Actinopterygii</taxon>
        <taxon>Neopterygii</taxon>
        <taxon>Teleostei</taxon>
        <taxon>Osteoglossocephala</taxon>
        <taxon>Osteoglossomorpha</taxon>
        <taxon>Osteoglossiformes</taxon>
        <taxon>Mormyridae</taxon>
        <taxon>Paramormyrops</taxon>
    </lineage>
</organism>
<feature type="compositionally biased region" description="Basic and acidic residues" evidence="8">
    <location>
        <begin position="321"/>
        <end position="332"/>
    </location>
</feature>
<sequence>MPSFHSKAHHFTKCIYRAVVLNQQLNCVVSPLILGFSNWGRGNSSSRGSDNYGSHGYKDSLSGGGGFGGGYGSGGAGLMKRGFGGSSVASPTGTSADAVIAKINQRLDMLTQMEGGMKRGGRNDRFDQYESFDSRPSSLNPRDLYRSSNYGYSEGQRGGAGLGGGSFEGSSSFGSSKPQMARQPRDSYPGPTWAGQRSPGGRVRGQGGPGFGRWQEPALGGGPGSHFPGGRGKPPSLLSHHMYPEMGVYRQGPSPQDYPGAGHFGGGAWAGHQRGRKRPVNRQAKPERDGRKRRKVEQDVEAGADKAEAEGAELGEAELADEGKEVIVKTEEPDTATEESATTEGDALTMQEEIAQVKKSLQGKQSPAQDKTPKQRKRNTRFPERSGVKLNAQRLMFACSVCKYRSFYSDEMDAHLESRFHKEQFKFLCGKLSKPTTDFLQEYLNDKYKKTELRRKHIDDLNAAICQVHKDQDLTRDLGMEHFLRKVEAAHCAACNLFIPMQQHLIQRHLRSPEHNFHRKGMMEQSKRASLSVARSILNHKVISRKLELYLKGENPFSSNPDEQDPDEHAADAPEAELANDGHDGEEHQGGDEAESERPAEGLEGGGGEEEGAEEAEGEELGQAAKEDSLIEGDGGGEEVAEVGDGIEEENGDDGEELITGAAV</sequence>
<evidence type="ECO:0000313" key="11">
    <source>
        <dbReference type="Proteomes" id="UP000261540"/>
    </source>
</evidence>
<keyword evidence="3" id="KW-0677">Repeat</keyword>
<keyword evidence="4 7" id="KW-0863">Zinc-finger</keyword>
<evidence type="ECO:0000256" key="1">
    <source>
        <dbReference type="ARBA" id="ARBA00004123"/>
    </source>
</evidence>
<feature type="domain" description="C2H2 AKAP95-type" evidence="9">
    <location>
        <begin position="399"/>
        <end position="421"/>
    </location>
</feature>
<dbReference type="Pfam" id="PF04988">
    <property type="entry name" value="AKAP95"/>
    <property type="match status" value="1"/>
</dbReference>
<dbReference type="InterPro" id="IPR034736">
    <property type="entry name" value="ZF_C2H2_AKAP95"/>
</dbReference>
<keyword evidence="11" id="KW-1185">Reference proteome</keyword>
<feature type="compositionally biased region" description="Gly residues" evidence="8">
    <location>
        <begin position="219"/>
        <end position="232"/>
    </location>
</feature>
<dbReference type="PROSITE" id="PS51799">
    <property type="entry name" value="ZF_C2H2_AKAP95"/>
    <property type="match status" value="2"/>
</dbReference>
<dbReference type="InterPro" id="IPR007071">
    <property type="entry name" value="AKAP95"/>
</dbReference>
<feature type="region of interest" description="Disordered" evidence="8">
    <location>
        <begin position="114"/>
        <end position="210"/>
    </location>
</feature>
<feature type="compositionally biased region" description="Basic and acidic residues" evidence="8">
    <location>
        <begin position="580"/>
        <end position="601"/>
    </location>
</feature>
<feature type="compositionally biased region" description="Polar residues" evidence="8">
    <location>
        <begin position="134"/>
        <end position="151"/>
    </location>
</feature>
<dbReference type="GeneTree" id="ENSGT00530000063777"/>
<feature type="region of interest" description="Disordered" evidence="8">
    <location>
        <begin position="215"/>
        <end position="234"/>
    </location>
</feature>
<evidence type="ECO:0000313" key="10">
    <source>
        <dbReference type="Ensembl" id="ENSPKIP00000035924.1"/>
    </source>
</evidence>
<evidence type="ECO:0000256" key="8">
    <source>
        <dbReference type="SAM" id="MobiDB-lite"/>
    </source>
</evidence>
<dbReference type="GO" id="GO:0003677">
    <property type="term" value="F:DNA binding"/>
    <property type="evidence" value="ECO:0007669"/>
    <property type="project" value="InterPro"/>
</dbReference>